<reference evidence="2 3" key="1">
    <citation type="journal article" date="2022" name="Arch. Microbiol.">
        <title>Paraburkholderia bengalensis sp. nov. isolated from roots of Oryza sativa, IR64.</title>
        <authorList>
            <person name="Nag P."/>
            <person name="Mondal N."/>
            <person name="Sarkar J."/>
            <person name="Das S."/>
        </authorList>
    </citation>
    <scope>NUCLEOTIDE SEQUENCE [LARGE SCALE GENOMIC DNA]</scope>
    <source>
        <strain evidence="2 3">IR64_4_BI</strain>
    </source>
</reference>
<evidence type="ECO:0000313" key="2">
    <source>
        <dbReference type="EMBL" id="MEI5999323.1"/>
    </source>
</evidence>
<dbReference type="EMBL" id="JACFYJ010000032">
    <property type="protein sequence ID" value="MEI5999323.1"/>
    <property type="molecule type" value="Genomic_DNA"/>
</dbReference>
<dbReference type="RefSeq" id="WP_336599401.1">
    <property type="nucleotide sequence ID" value="NZ_JACFYJ010000032.1"/>
</dbReference>
<feature type="transmembrane region" description="Helical" evidence="1">
    <location>
        <begin position="62"/>
        <end position="86"/>
    </location>
</feature>
<evidence type="ECO:0000313" key="3">
    <source>
        <dbReference type="Proteomes" id="UP001386437"/>
    </source>
</evidence>
<sequence length="94" mass="10690">MTSYKVDRLVLDGGWQGTLTRVVGITLVYLGMKFLPDIVAWLSVHTSLSPMSMQQTERHRAILIVFQIVFAFVLAFEAIRSLYVLFLKRKGATK</sequence>
<accession>A0ABU8IV93</accession>
<gene>
    <name evidence="2" type="ORF">H3V53_19560</name>
</gene>
<protein>
    <submittedName>
        <fullName evidence="2">Uncharacterized protein</fullName>
    </submittedName>
</protein>
<keyword evidence="1" id="KW-0812">Transmembrane</keyword>
<evidence type="ECO:0000256" key="1">
    <source>
        <dbReference type="SAM" id="Phobius"/>
    </source>
</evidence>
<name>A0ABU8IV93_9BURK</name>
<organism evidence="2 3">
    <name type="scientific">Paraburkholderia bengalensis</name>
    <dbReference type="NCBI Taxonomy" id="2747562"/>
    <lineage>
        <taxon>Bacteria</taxon>
        <taxon>Pseudomonadati</taxon>
        <taxon>Pseudomonadota</taxon>
        <taxon>Betaproteobacteria</taxon>
        <taxon>Burkholderiales</taxon>
        <taxon>Burkholderiaceae</taxon>
        <taxon>Paraburkholderia</taxon>
    </lineage>
</organism>
<keyword evidence="1" id="KW-1133">Transmembrane helix</keyword>
<dbReference type="Proteomes" id="UP001386437">
    <property type="component" value="Unassembled WGS sequence"/>
</dbReference>
<proteinExistence type="predicted"/>
<keyword evidence="3" id="KW-1185">Reference proteome</keyword>
<feature type="transmembrane region" description="Helical" evidence="1">
    <location>
        <begin position="21"/>
        <end position="42"/>
    </location>
</feature>
<keyword evidence="1" id="KW-0472">Membrane</keyword>
<comment type="caution">
    <text evidence="2">The sequence shown here is derived from an EMBL/GenBank/DDBJ whole genome shotgun (WGS) entry which is preliminary data.</text>
</comment>